<name>A0A4Q2RHQ9_9HYPH</name>
<sequence>MAKPEPASGTPAHDAIPEPHVTATPGPRRRARRAAALALPLALSLALGACALGGRDAFTAADQAVAAVPGFGAVRVWGDAPARAVARAVLPAPARGMGRDVNVLALSGGGAGGAFAAGLLDGWTRRGDRPAFDVVTGVSTGALIAPFAFLGPAYDAVLARLYTGDGAGGVAEPANIVAIATGDGLLDPGPLRRMVEAYATPDFIAAIAAEHRRGRRLLVVTTNLDAQRPVVWDMGAIAASGRPDAPALFRDVLVASASVPAVFPPVMIRAEAGARALEEMHVDGVATAQIYLRPDVFAAAFPSRRLHIWAVVNNTLPPEFTVTARGTLPIAYRSLATVMKSQTNATVTAASEAARRLGVAFSLAYIDHAVAYDPTTPFAASYMDRVYAVGTGEARDGTVWHRDLAGLAVPAQP</sequence>
<keyword evidence="1" id="KW-0443">Lipid metabolism</keyword>
<organism evidence="5 6">
    <name type="scientific">Lichenibacterium ramalinae</name>
    <dbReference type="NCBI Taxonomy" id="2316527"/>
    <lineage>
        <taxon>Bacteria</taxon>
        <taxon>Pseudomonadati</taxon>
        <taxon>Pseudomonadota</taxon>
        <taxon>Alphaproteobacteria</taxon>
        <taxon>Hyphomicrobiales</taxon>
        <taxon>Lichenihabitantaceae</taxon>
        <taxon>Lichenibacterium</taxon>
    </lineage>
</organism>
<dbReference type="Proteomes" id="UP000289411">
    <property type="component" value="Unassembled WGS sequence"/>
</dbReference>
<dbReference type="Pfam" id="PF01734">
    <property type="entry name" value="Patatin"/>
    <property type="match status" value="1"/>
</dbReference>
<keyword evidence="5" id="KW-0378">Hydrolase</keyword>
<evidence type="ECO:0000313" key="6">
    <source>
        <dbReference type="Proteomes" id="UP000289411"/>
    </source>
</evidence>
<protein>
    <submittedName>
        <fullName evidence="5">Alpha/beta hydrolase</fullName>
    </submittedName>
</protein>
<gene>
    <name evidence="5" type="ORF">D3272_01370</name>
</gene>
<dbReference type="GO" id="GO:0016787">
    <property type="term" value="F:hydrolase activity"/>
    <property type="evidence" value="ECO:0007669"/>
    <property type="project" value="UniProtKB-KW"/>
</dbReference>
<dbReference type="OrthoDB" id="323481at2"/>
<evidence type="ECO:0000256" key="1">
    <source>
        <dbReference type="ARBA" id="ARBA00023098"/>
    </source>
</evidence>
<proteinExistence type="predicted"/>
<reference evidence="5 6" key="2">
    <citation type="submission" date="2019-02" db="EMBL/GenBank/DDBJ databases">
        <title>'Lichenibacterium ramalinii' gen. nov. sp. nov., 'Lichenibacterium minor' gen. nov. sp. nov.</title>
        <authorList>
            <person name="Pankratov T."/>
        </authorList>
    </citation>
    <scope>NUCLEOTIDE SEQUENCE [LARGE SCALE GENOMIC DNA]</scope>
    <source>
        <strain evidence="5 6">RmlP001</strain>
    </source>
</reference>
<dbReference type="SUPFAM" id="SSF52151">
    <property type="entry name" value="FabD/lysophospholipase-like"/>
    <property type="match status" value="1"/>
</dbReference>
<dbReference type="PROSITE" id="PS51635">
    <property type="entry name" value="PNPLA"/>
    <property type="match status" value="1"/>
</dbReference>
<comment type="caution">
    <text evidence="2">Lacks conserved residue(s) required for the propagation of feature annotation.</text>
</comment>
<evidence type="ECO:0000313" key="5">
    <source>
        <dbReference type="EMBL" id="RYB07805.1"/>
    </source>
</evidence>
<feature type="short sequence motif" description="GXSXG" evidence="2">
    <location>
        <begin position="137"/>
        <end position="141"/>
    </location>
</feature>
<dbReference type="AlphaFoldDB" id="A0A4Q2RHQ9"/>
<feature type="domain" description="PNPLA" evidence="4">
    <location>
        <begin position="104"/>
        <end position="307"/>
    </location>
</feature>
<evidence type="ECO:0000256" key="2">
    <source>
        <dbReference type="PROSITE-ProRule" id="PRU01161"/>
    </source>
</evidence>
<dbReference type="EMBL" id="QYBC01000001">
    <property type="protein sequence ID" value="RYB07805.1"/>
    <property type="molecule type" value="Genomic_DNA"/>
</dbReference>
<dbReference type="GO" id="GO:0006629">
    <property type="term" value="P:lipid metabolic process"/>
    <property type="evidence" value="ECO:0007669"/>
    <property type="project" value="UniProtKB-KW"/>
</dbReference>
<dbReference type="Gene3D" id="3.40.1090.10">
    <property type="entry name" value="Cytosolic phospholipase A2 catalytic domain"/>
    <property type="match status" value="1"/>
</dbReference>
<feature type="region of interest" description="Disordered" evidence="3">
    <location>
        <begin position="1"/>
        <end position="29"/>
    </location>
</feature>
<dbReference type="InterPro" id="IPR002641">
    <property type="entry name" value="PNPLA_dom"/>
</dbReference>
<feature type="short sequence motif" description="GXGXXG" evidence="2">
    <location>
        <begin position="108"/>
        <end position="113"/>
    </location>
</feature>
<accession>A0A4Q2RHQ9</accession>
<comment type="caution">
    <text evidence="5">The sequence shown here is derived from an EMBL/GenBank/DDBJ whole genome shotgun (WGS) entry which is preliminary data.</text>
</comment>
<evidence type="ECO:0000256" key="3">
    <source>
        <dbReference type="SAM" id="MobiDB-lite"/>
    </source>
</evidence>
<keyword evidence="6" id="KW-1185">Reference proteome</keyword>
<reference evidence="5 6" key="1">
    <citation type="submission" date="2018-09" db="EMBL/GenBank/DDBJ databases">
        <authorList>
            <person name="Grouzdev D.S."/>
            <person name="Krutkina M.S."/>
        </authorList>
    </citation>
    <scope>NUCLEOTIDE SEQUENCE [LARGE SCALE GENOMIC DNA]</scope>
    <source>
        <strain evidence="5 6">RmlP001</strain>
    </source>
</reference>
<dbReference type="InterPro" id="IPR016035">
    <property type="entry name" value="Acyl_Trfase/lysoPLipase"/>
</dbReference>
<evidence type="ECO:0000259" key="4">
    <source>
        <dbReference type="PROSITE" id="PS51635"/>
    </source>
</evidence>